<dbReference type="RefSeq" id="WP_136540919.1">
    <property type="nucleotide sequence ID" value="NZ_STGU01000006.1"/>
</dbReference>
<organism evidence="2 3">
    <name type="scientific">Rhizobium rosettiformans W3</name>
    <dbReference type="NCBI Taxonomy" id="538378"/>
    <lineage>
        <taxon>Bacteria</taxon>
        <taxon>Pseudomonadati</taxon>
        <taxon>Pseudomonadota</taxon>
        <taxon>Alphaproteobacteria</taxon>
        <taxon>Hyphomicrobiales</taxon>
        <taxon>Rhizobiaceae</taxon>
        <taxon>Rhizobium/Agrobacterium group</taxon>
        <taxon>Rhizobium</taxon>
    </lineage>
</organism>
<dbReference type="EMBL" id="STGU01000006">
    <property type="protein sequence ID" value="THV35289.1"/>
    <property type="molecule type" value="Genomic_DNA"/>
</dbReference>
<dbReference type="InterPro" id="IPR032710">
    <property type="entry name" value="NTF2-like_dom_sf"/>
</dbReference>
<gene>
    <name evidence="2" type="ORF">FAA86_12185</name>
</gene>
<protein>
    <recommendedName>
        <fullName evidence="1">SnoaL-like domain-containing protein</fullName>
    </recommendedName>
</protein>
<dbReference type="InterPro" id="IPR037401">
    <property type="entry name" value="SnoaL-like"/>
</dbReference>
<sequence length="126" mass="13768">MPLDEQVLTVIDALNRHDFDALLGAFEEEAVLDLPDGIRVIGHSSFRDTLAAYVLRHDITLSDHVIMADGAGFRVAVECTLNGSDRRDIDAGENGEAGPYALPAVMVLEREGERFSRLSLYAGTRP</sequence>
<reference evidence="2 3" key="1">
    <citation type="submission" date="2019-04" db="EMBL/GenBank/DDBJ databases">
        <title>genome sequence of strain W3.</title>
        <authorList>
            <person name="Gao J."/>
            <person name="Sun J."/>
        </authorList>
    </citation>
    <scope>NUCLEOTIDE SEQUENCE [LARGE SCALE GENOMIC DNA]</scope>
    <source>
        <strain evidence="2 3">W3</strain>
    </source>
</reference>
<accession>A0A4S8Q3U0</accession>
<dbReference type="Proteomes" id="UP000307378">
    <property type="component" value="Unassembled WGS sequence"/>
</dbReference>
<evidence type="ECO:0000259" key="1">
    <source>
        <dbReference type="Pfam" id="PF12680"/>
    </source>
</evidence>
<evidence type="ECO:0000313" key="2">
    <source>
        <dbReference type="EMBL" id="THV35289.1"/>
    </source>
</evidence>
<name>A0A4S8Q3U0_9HYPH</name>
<dbReference type="SUPFAM" id="SSF54427">
    <property type="entry name" value="NTF2-like"/>
    <property type="match status" value="1"/>
</dbReference>
<proteinExistence type="predicted"/>
<evidence type="ECO:0000313" key="3">
    <source>
        <dbReference type="Proteomes" id="UP000307378"/>
    </source>
</evidence>
<comment type="caution">
    <text evidence="2">The sequence shown here is derived from an EMBL/GenBank/DDBJ whole genome shotgun (WGS) entry which is preliminary data.</text>
</comment>
<feature type="domain" description="SnoaL-like" evidence="1">
    <location>
        <begin position="10"/>
        <end position="116"/>
    </location>
</feature>
<dbReference type="Pfam" id="PF12680">
    <property type="entry name" value="SnoaL_2"/>
    <property type="match status" value="1"/>
</dbReference>
<dbReference type="AlphaFoldDB" id="A0A4S8Q3U0"/>
<dbReference type="Gene3D" id="3.10.450.50">
    <property type="match status" value="1"/>
</dbReference>